<dbReference type="Proteomes" id="UP000242662">
    <property type="component" value="Unassembled WGS sequence"/>
</dbReference>
<keyword evidence="2" id="KW-1185">Reference proteome</keyword>
<evidence type="ECO:0000313" key="1">
    <source>
        <dbReference type="EMBL" id="SDC41138.1"/>
    </source>
</evidence>
<accession>A0A1G6LD24</accession>
<proteinExistence type="predicted"/>
<name>A0A1G6LD24_9BACI</name>
<dbReference type="EMBL" id="FMYM01000008">
    <property type="protein sequence ID" value="SDC41138.1"/>
    <property type="molecule type" value="Genomic_DNA"/>
</dbReference>
<sequence length="121" mass="13001">MSEGPVGPGGPGSPFNTISWNIVTPTDINLAPNRTYYINYTVTQATSTSTNYWADAELDPGGVIGGSFVSTTGALFVTVSSSATIRLNNPAILRIFTNREMQTDTMDLLRGYTQLTVISYP</sequence>
<protein>
    <submittedName>
        <fullName evidence="1">Uncharacterized protein</fullName>
    </submittedName>
</protein>
<reference evidence="2" key="1">
    <citation type="submission" date="2016-09" db="EMBL/GenBank/DDBJ databases">
        <authorList>
            <person name="Varghese N."/>
            <person name="Submissions S."/>
        </authorList>
    </citation>
    <scope>NUCLEOTIDE SEQUENCE [LARGE SCALE GENOMIC DNA]</scope>
    <source>
        <strain evidence="2">25nlg</strain>
    </source>
</reference>
<evidence type="ECO:0000313" key="2">
    <source>
        <dbReference type="Proteomes" id="UP000242662"/>
    </source>
</evidence>
<dbReference type="AlphaFoldDB" id="A0A1G6LD24"/>
<organism evidence="1 2">
    <name type="scientific">Shouchella lonarensis</name>
    <dbReference type="NCBI Taxonomy" id="1464122"/>
    <lineage>
        <taxon>Bacteria</taxon>
        <taxon>Bacillati</taxon>
        <taxon>Bacillota</taxon>
        <taxon>Bacilli</taxon>
        <taxon>Bacillales</taxon>
        <taxon>Bacillaceae</taxon>
        <taxon>Shouchella</taxon>
    </lineage>
</organism>
<gene>
    <name evidence="1" type="ORF">SAMN05421737_10887</name>
</gene>